<dbReference type="RefSeq" id="XP_020044197.1">
    <property type="nucleotide sequence ID" value="XM_020195128.1"/>
</dbReference>
<protein>
    <recommendedName>
        <fullName evidence="2">FHA domain-containing protein</fullName>
    </recommendedName>
</protein>
<keyword evidence="4" id="KW-1185">Reference proteome</keyword>
<dbReference type="InterPro" id="IPR000253">
    <property type="entry name" value="FHA_dom"/>
</dbReference>
<dbReference type="InterPro" id="IPR050923">
    <property type="entry name" value="Cell_Proc_Reg/RNA_Proc"/>
</dbReference>
<dbReference type="Pfam" id="PF00498">
    <property type="entry name" value="FHA"/>
    <property type="match status" value="1"/>
</dbReference>
<feature type="domain" description="FHA" evidence="2">
    <location>
        <begin position="269"/>
        <end position="337"/>
    </location>
</feature>
<dbReference type="PROSITE" id="PS50006">
    <property type="entry name" value="FHA_DOMAIN"/>
    <property type="match status" value="1"/>
</dbReference>
<dbReference type="SMART" id="SM00240">
    <property type="entry name" value="FHA"/>
    <property type="match status" value="1"/>
</dbReference>
<evidence type="ECO:0000259" key="2">
    <source>
        <dbReference type="PROSITE" id="PS50006"/>
    </source>
</evidence>
<proteinExistence type="predicted"/>
<organism evidence="3 4">
    <name type="scientific">Ascoidea rubescens DSM 1968</name>
    <dbReference type="NCBI Taxonomy" id="1344418"/>
    <lineage>
        <taxon>Eukaryota</taxon>
        <taxon>Fungi</taxon>
        <taxon>Dikarya</taxon>
        <taxon>Ascomycota</taxon>
        <taxon>Saccharomycotina</taxon>
        <taxon>Saccharomycetes</taxon>
        <taxon>Ascoideaceae</taxon>
        <taxon>Ascoidea</taxon>
    </lineage>
</organism>
<dbReference type="Proteomes" id="UP000095038">
    <property type="component" value="Unassembled WGS sequence"/>
</dbReference>
<dbReference type="InParanoid" id="A0A1D2V8D4"/>
<dbReference type="Gene3D" id="2.60.200.20">
    <property type="match status" value="1"/>
</dbReference>
<feature type="region of interest" description="Disordered" evidence="1">
    <location>
        <begin position="1"/>
        <end position="159"/>
    </location>
</feature>
<dbReference type="SUPFAM" id="SSF49879">
    <property type="entry name" value="SMAD/FHA domain"/>
    <property type="match status" value="1"/>
</dbReference>
<accession>A0A1D2V8D4</accession>
<feature type="compositionally biased region" description="Low complexity" evidence="1">
    <location>
        <begin position="84"/>
        <end position="129"/>
    </location>
</feature>
<feature type="compositionally biased region" description="Polar residues" evidence="1">
    <location>
        <begin position="143"/>
        <end position="152"/>
    </location>
</feature>
<name>A0A1D2V8D4_9ASCO</name>
<feature type="compositionally biased region" description="Basic and acidic residues" evidence="1">
    <location>
        <begin position="29"/>
        <end position="79"/>
    </location>
</feature>
<feature type="compositionally biased region" description="Basic residues" evidence="1">
    <location>
        <begin position="130"/>
        <end position="142"/>
    </location>
</feature>
<gene>
    <name evidence="3" type="ORF">ASCRUDRAFT_93498</name>
</gene>
<dbReference type="InterPro" id="IPR008984">
    <property type="entry name" value="SMAD_FHA_dom_sf"/>
</dbReference>
<evidence type="ECO:0000313" key="3">
    <source>
        <dbReference type="EMBL" id="ODV57890.1"/>
    </source>
</evidence>
<dbReference type="EMBL" id="KV454500">
    <property type="protein sequence ID" value="ODV57890.1"/>
    <property type="molecule type" value="Genomic_DNA"/>
</dbReference>
<dbReference type="OrthoDB" id="444265at2759"/>
<sequence>MSRSRSRSGSRYSTNYKSYKSNKNFSRYSDSRSKNSRYDSRNYSRYDSRYNSRYDSKPNWRHDKKYDNPSSHYNKDRYGRRYSRSPSPKRYSSSKNRNNTSFNPSSKLKPASTSTSTSKSLSRSLSRSPVRSRSRSRSHSKSNHNALISNQKEILRDKPNFKSSGLLQKESSYISQINNQSNQPHTNIQNIIKNTTSVKYNEPADSIIPPNTSYYYLFIFKNAIQYENDNHDDNDNDDDNEKQKDNQNQNHLHSPSSKINLSNNHTSYNLFGRDQNLAHILLNHESCSNQHAVIQFRKIPINSNNTFNSDVSDNFSIKPYLIDLESTNNTFLNDKIIPPSRYIELKNQDIINFGDLPDDYIFITDQV</sequence>
<feature type="compositionally biased region" description="Polar residues" evidence="1">
    <location>
        <begin position="14"/>
        <end position="25"/>
    </location>
</feature>
<feature type="compositionally biased region" description="Polar residues" evidence="1">
    <location>
        <begin position="252"/>
        <end position="261"/>
    </location>
</feature>
<evidence type="ECO:0000256" key="1">
    <source>
        <dbReference type="SAM" id="MobiDB-lite"/>
    </source>
</evidence>
<dbReference type="AlphaFoldDB" id="A0A1D2V8D4"/>
<feature type="region of interest" description="Disordered" evidence="1">
    <location>
        <begin position="228"/>
        <end position="261"/>
    </location>
</feature>
<reference evidence="4" key="1">
    <citation type="submission" date="2016-05" db="EMBL/GenBank/DDBJ databases">
        <title>Comparative genomics of biotechnologically important yeasts.</title>
        <authorList>
            <consortium name="DOE Joint Genome Institute"/>
            <person name="Riley R."/>
            <person name="Haridas S."/>
            <person name="Wolfe K.H."/>
            <person name="Lopes M.R."/>
            <person name="Hittinger C.T."/>
            <person name="Goker M."/>
            <person name="Salamov A."/>
            <person name="Wisecaver J."/>
            <person name="Long T.M."/>
            <person name="Aerts A.L."/>
            <person name="Barry K."/>
            <person name="Choi C."/>
            <person name="Clum A."/>
            <person name="Coughlan A.Y."/>
            <person name="Deshpande S."/>
            <person name="Douglass A.P."/>
            <person name="Hanson S.J."/>
            <person name="Klenk H.-P."/>
            <person name="Labutti K."/>
            <person name="Lapidus A."/>
            <person name="Lindquist E."/>
            <person name="Lipzen A."/>
            <person name="Meier-Kolthoff J.P."/>
            <person name="Ohm R.A."/>
            <person name="Otillar R.P."/>
            <person name="Pangilinan J."/>
            <person name="Peng Y."/>
            <person name="Rokas A."/>
            <person name="Rosa C.A."/>
            <person name="Scheuner C."/>
            <person name="Sibirny A.A."/>
            <person name="Slot J.C."/>
            <person name="Stielow J.B."/>
            <person name="Sun H."/>
            <person name="Kurtzman C.P."/>
            <person name="Blackwell M."/>
            <person name="Grigoriev I.V."/>
            <person name="Jeffries T.W."/>
        </authorList>
    </citation>
    <scope>NUCLEOTIDE SEQUENCE [LARGE SCALE GENOMIC DNA]</scope>
    <source>
        <strain evidence="4">DSM 1968</strain>
    </source>
</reference>
<dbReference type="PANTHER" id="PTHR23308">
    <property type="entry name" value="NUCLEAR INHIBITOR OF PROTEIN PHOSPHATASE-1"/>
    <property type="match status" value="1"/>
</dbReference>
<dbReference type="STRING" id="1344418.A0A1D2V8D4"/>
<dbReference type="GeneID" id="30968764"/>
<evidence type="ECO:0000313" key="4">
    <source>
        <dbReference type="Proteomes" id="UP000095038"/>
    </source>
</evidence>